<organism evidence="1">
    <name type="scientific">marine sediment metagenome</name>
    <dbReference type="NCBI Taxonomy" id="412755"/>
    <lineage>
        <taxon>unclassified sequences</taxon>
        <taxon>metagenomes</taxon>
        <taxon>ecological metagenomes</taxon>
    </lineage>
</organism>
<reference evidence="1" key="1">
    <citation type="journal article" date="2015" name="Nature">
        <title>Complex archaea that bridge the gap between prokaryotes and eukaryotes.</title>
        <authorList>
            <person name="Spang A."/>
            <person name="Saw J.H."/>
            <person name="Jorgensen S.L."/>
            <person name="Zaremba-Niedzwiedzka K."/>
            <person name="Martijn J."/>
            <person name="Lind A.E."/>
            <person name="van Eijk R."/>
            <person name="Schleper C."/>
            <person name="Guy L."/>
            <person name="Ettema T.J."/>
        </authorList>
    </citation>
    <scope>NUCLEOTIDE SEQUENCE</scope>
</reference>
<accession>A0A0F8WZK4</accession>
<dbReference type="EMBL" id="LAZR01062164">
    <property type="protein sequence ID" value="KKK62088.1"/>
    <property type="molecule type" value="Genomic_DNA"/>
</dbReference>
<name>A0A0F8WZK4_9ZZZZ</name>
<dbReference type="AlphaFoldDB" id="A0A0F8WZK4"/>
<feature type="non-terminal residue" evidence="1">
    <location>
        <position position="297"/>
    </location>
</feature>
<proteinExistence type="predicted"/>
<dbReference type="Pfam" id="PF04860">
    <property type="entry name" value="Phage_portal"/>
    <property type="match status" value="1"/>
</dbReference>
<gene>
    <name evidence="1" type="ORF">LCGC14_3007820</name>
</gene>
<comment type="caution">
    <text evidence="1">The sequence shown here is derived from an EMBL/GenBank/DDBJ whole genome shotgun (WGS) entry which is preliminary data.</text>
</comment>
<evidence type="ECO:0008006" key="2">
    <source>
        <dbReference type="Google" id="ProtNLM"/>
    </source>
</evidence>
<sequence>MATAFNPWELSRGRLSATNFDVAVRAYTSWTYRCANLNANSVAQLALKLYSEKPTSSKMTARVNQIPVTSKTYESYLKNPALKNYIKKKDIEIEEIESHPFLDLMKNVNPQRNEFDLKNETELFLELTGNGYWYLVPSNLRGADGRYLPAEIWVLPSQRVTIVPSATEFIDHFELRRQGFGNLVRYEPEEIVHFRFPNPNDVLYGMGPLQGAANAVDVNQYIKDYEIGLFKNQARPDFVIKMEKGTKMDEPQQKRFMEMWKDTYRGTGSAGKFGVLQGGMDLKEFGWSPKDLSFLIG</sequence>
<evidence type="ECO:0000313" key="1">
    <source>
        <dbReference type="EMBL" id="KKK62088.1"/>
    </source>
</evidence>
<dbReference type="InterPro" id="IPR006944">
    <property type="entry name" value="Phage/GTA_portal"/>
</dbReference>
<protein>
    <recommendedName>
        <fullName evidence="2">Phage portal protein</fullName>
    </recommendedName>
</protein>